<dbReference type="InterPro" id="IPR001647">
    <property type="entry name" value="HTH_TetR"/>
</dbReference>
<dbReference type="PROSITE" id="PS50977">
    <property type="entry name" value="HTH_TETR_2"/>
    <property type="match status" value="1"/>
</dbReference>
<dbReference type="Gene3D" id="1.10.357.10">
    <property type="entry name" value="Tetracycline Repressor, domain 2"/>
    <property type="match status" value="1"/>
</dbReference>
<dbReference type="EMBL" id="JBHSIV010000003">
    <property type="protein sequence ID" value="MFC5061369.1"/>
    <property type="molecule type" value="Genomic_DNA"/>
</dbReference>
<evidence type="ECO:0000256" key="2">
    <source>
        <dbReference type="ARBA" id="ARBA00023125"/>
    </source>
</evidence>
<dbReference type="InterPro" id="IPR050109">
    <property type="entry name" value="HTH-type_TetR-like_transc_reg"/>
</dbReference>
<evidence type="ECO:0000256" key="3">
    <source>
        <dbReference type="ARBA" id="ARBA00023163"/>
    </source>
</evidence>
<evidence type="ECO:0000313" key="6">
    <source>
        <dbReference type="EMBL" id="MFC5061369.1"/>
    </source>
</evidence>
<organism evidence="6 7">
    <name type="scientific">Actinomycetospora atypica</name>
    <dbReference type="NCBI Taxonomy" id="1290095"/>
    <lineage>
        <taxon>Bacteria</taxon>
        <taxon>Bacillati</taxon>
        <taxon>Actinomycetota</taxon>
        <taxon>Actinomycetes</taxon>
        <taxon>Pseudonocardiales</taxon>
        <taxon>Pseudonocardiaceae</taxon>
        <taxon>Actinomycetospora</taxon>
    </lineage>
</organism>
<feature type="DNA-binding region" description="H-T-H motif" evidence="4">
    <location>
        <begin position="29"/>
        <end position="48"/>
    </location>
</feature>
<evidence type="ECO:0000313" key="7">
    <source>
        <dbReference type="Proteomes" id="UP001595947"/>
    </source>
</evidence>
<evidence type="ECO:0000256" key="4">
    <source>
        <dbReference type="PROSITE-ProRule" id="PRU00335"/>
    </source>
</evidence>
<dbReference type="PANTHER" id="PTHR30055:SF234">
    <property type="entry name" value="HTH-TYPE TRANSCRIPTIONAL REGULATOR BETI"/>
    <property type="match status" value="1"/>
</dbReference>
<dbReference type="Proteomes" id="UP001595947">
    <property type="component" value="Unassembled WGS sequence"/>
</dbReference>
<keyword evidence="3" id="KW-0804">Transcription</keyword>
<proteinExistence type="predicted"/>
<protein>
    <submittedName>
        <fullName evidence="6">TetR/AcrR family transcriptional regulator</fullName>
    </submittedName>
</protein>
<dbReference type="Pfam" id="PF00440">
    <property type="entry name" value="TetR_N"/>
    <property type="match status" value="1"/>
</dbReference>
<dbReference type="RefSeq" id="WP_378034716.1">
    <property type="nucleotide sequence ID" value="NZ_JBHSIV010000003.1"/>
</dbReference>
<keyword evidence="7" id="KW-1185">Reference proteome</keyword>
<gene>
    <name evidence="6" type="ORF">ACFPBZ_04060</name>
</gene>
<dbReference type="PANTHER" id="PTHR30055">
    <property type="entry name" value="HTH-TYPE TRANSCRIPTIONAL REGULATOR RUTR"/>
    <property type="match status" value="1"/>
</dbReference>
<evidence type="ECO:0000256" key="1">
    <source>
        <dbReference type="ARBA" id="ARBA00023015"/>
    </source>
</evidence>
<dbReference type="InterPro" id="IPR009057">
    <property type="entry name" value="Homeodomain-like_sf"/>
</dbReference>
<comment type="caution">
    <text evidence="6">The sequence shown here is derived from an EMBL/GenBank/DDBJ whole genome shotgun (WGS) entry which is preliminary data.</text>
</comment>
<name>A0ABV9YGB2_9PSEU</name>
<sequence>MPRATVDTRAEIRAAALELFAERGVEATSLREIAERIGITKAALYYHYASKDALVGELVDPMFAELRELGDELEGRPVDAGDEAAVRAVVERFWELCLRNREVVRVLIHNPALIARAEIAPRMLHWRERVDAVLVGSDDPADRVRAVVALGGVQDTVIVFEGDDLAAVRGPAIDAAVRALQPGRP</sequence>
<dbReference type="PRINTS" id="PR00455">
    <property type="entry name" value="HTHTETR"/>
</dbReference>
<feature type="domain" description="HTH tetR-type" evidence="5">
    <location>
        <begin position="6"/>
        <end position="66"/>
    </location>
</feature>
<keyword evidence="2 4" id="KW-0238">DNA-binding</keyword>
<evidence type="ECO:0000259" key="5">
    <source>
        <dbReference type="PROSITE" id="PS50977"/>
    </source>
</evidence>
<dbReference type="SUPFAM" id="SSF46689">
    <property type="entry name" value="Homeodomain-like"/>
    <property type="match status" value="1"/>
</dbReference>
<reference evidence="7" key="1">
    <citation type="journal article" date="2019" name="Int. J. Syst. Evol. Microbiol.">
        <title>The Global Catalogue of Microorganisms (GCM) 10K type strain sequencing project: providing services to taxonomists for standard genome sequencing and annotation.</title>
        <authorList>
            <consortium name="The Broad Institute Genomics Platform"/>
            <consortium name="The Broad Institute Genome Sequencing Center for Infectious Disease"/>
            <person name="Wu L."/>
            <person name="Ma J."/>
        </authorList>
    </citation>
    <scope>NUCLEOTIDE SEQUENCE [LARGE SCALE GENOMIC DNA]</scope>
    <source>
        <strain evidence="7">CGMCC 4.7093</strain>
    </source>
</reference>
<keyword evidence="1" id="KW-0805">Transcription regulation</keyword>
<accession>A0ABV9YGB2</accession>